<evidence type="ECO:0000313" key="2">
    <source>
        <dbReference type="Proteomes" id="UP000287853"/>
    </source>
</evidence>
<name>A0A3S3UBQ2_9BACT</name>
<gene>
    <name evidence="1" type="ORF">H206_05303</name>
</gene>
<dbReference type="Proteomes" id="UP000287853">
    <property type="component" value="Unassembled WGS sequence"/>
</dbReference>
<accession>A0A3S3UBQ2</accession>
<evidence type="ECO:0000313" key="1">
    <source>
        <dbReference type="EMBL" id="RWX48127.1"/>
    </source>
</evidence>
<organism evidence="1 2">
    <name type="scientific">Candidatus Electrothrix aarhusensis</name>
    <dbReference type="NCBI Taxonomy" id="1859131"/>
    <lineage>
        <taxon>Bacteria</taxon>
        <taxon>Pseudomonadati</taxon>
        <taxon>Thermodesulfobacteriota</taxon>
        <taxon>Desulfobulbia</taxon>
        <taxon>Desulfobulbales</taxon>
        <taxon>Desulfobulbaceae</taxon>
        <taxon>Candidatus Electrothrix</taxon>
    </lineage>
</organism>
<proteinExistence type="predicted"/>
<protein>
    <submittedName>
        <fullName evidence="1">Uncharacterized protein</fullName>
    </submittedName>
</protein>
<sequence>MAVISKSSTNRYRYSLDSHVDKPSMMFISVPFVKNGVS</sequence>
<reference evidence="1 2" key="1">
    <citation type="submission" date="2017-01" db="EMBL/GenBank/DDBJ databases">
        <title>The cable genome- insights into the physiology and evolution of filamentous bacteria capable of sulfide oxidation via long distance electron transfer.</title>
        <authorList>
            <person name="Schreiber L."/>
            <person name="Bjerg J.T."/>
            <person name="Boggild A."/>
            <person name="Van De Vossenberg J."/>
            <person name="Meysman F."/>
            <person name="Nielsen L.P."/>
            <person name="Schramm A."/>
            <person name="Kjeldsen K.U."/>
        </authorList>
    </citation>
    <scope>NUCLEOTIDE SEQUENCE [LARGE SCALE GENOMIC DNA]</scope>
    <source>
        <strain evidence="1">MCF</strain>
    </source>
</reference>
<keyword evidence="2" id="KW-1185">Reference proteome</keyword>
<dbReference type="EMBL" id="MTKO01000006">
    <property type="protein sequence ID" value="RWX48127.1"/>
    <property type="molecule type" value="Genomic_DNA"/>
</dbReference>
<dbReference type="AlphaFoldDB" id="A0A3S3UBQ2"/>
<comment type="caution">
    <text evidence="1">The sequence shown here is derived from an EMBL/GenBank/DDBJ whole genome shotgun (WGS) entry which is preliminary data.</text>
</comment>